<name>A0A9P7KEJ7_9AGAR</name>
<reference evidence="1" key="2">
    <citation type="submission" date="2021-10" db="EMBL/GenBank/DDBJ databases">
        <title>Phylogenomics reveals ancestral predisposition of the termite-cultivated fungus Termitomyces towards a domesticated lifestyle.</title>
        <authorList>
            <person name="Auxier B."/>
            <person name="Grum-Grzhimaylo A."/>
            <person name="Cardenas M.E."/>
            <person name="Lodge J.D."/>
            <person name="Laessoe T."/>
            <person name="Pedersen O."/>
            <person name="Smith M.E."/>
            <person name="Kuyper T.W."/>
            <person name="Franco-Molano E.A."/>
            <person name="Baroni T.J."/>
            <person name="Aanen D.K."/>
        </authorList>
    </citation>
    <scope>NUCLEOTIDE SEQUENCE</scope>
    <source>
        <strain evidence="1">AP01</strain>
        <tissue evidence="1">Mycelium</tissue>
    </source>
</reference>
<keyword evidence="2" id="KW-1185">Reference proteome</keyword>
<gene>
    <name evidence="1" type="ORF">DXG03_007448</name>
</gene>
<protein>
    <submittedName>
        <fullName evidence="1">Uncharacterized protein</fullName>
    </submittedName>
</protein>
<comment type="caution">
    <text evidence="1">The sequence shown here is derived from an EMBL/GenBank/DDBJ whole genome shotgun (WGS) entry which is preliminary data.</text>
</comment>
<dbReference type="AlphaFoldDB" id="A0A9P7KEJ7"/>
<proteinExistence type="predicted"/>
<dbReference type="Proteomes" id="UP000775547">
    <property type="component" value="Unassembled WGS sequence"/>
</dbReference>
<reference evidence="1" key="1">
    <citation type="submission" date="2020-07" db="EMBL/GenBank/DDBJ databases">
        <authorList>
            <person name="Nieuwenhuis M."/>
            <person name="Van De Peppel L.J.J."/>
        </authorList>
    </citation>
    <scope>NUCLEOTIDE SEQUENCE</scope>
    <source>
        <strain evidence="1">AP01</strain>
        <tissue evidence="1">Mycelium</tissue>
    </source>
</reference>
<organism evidence="1 2">
    <name type="scientific">Asterophora parasitica</name>
    <dbReference type="NCBI Taxonomy" id="117018"/>
    <lineage>
        <taxon>Eukaryota</taxon>
        <taxon>Fungi</taxon>
        <taxon>Dikarya</taxon>
        <taxon>Basidiomycota</taxon>
        <taxon>Agaricomycotina</taxon>
        <taxon>Agaricomycetes</taxon>
        <taxon>Agaricomycetidae</taxon>
        <taxon>Agaricales</taxon>
        <taxon>Tricholomatineae</taxon>
        <taxon>Lyophyllaceae</taxon>
        <taxon>Asterophora</taxon>
    </lineage>
</organism>
<accession>A0A9P7KEJ7</accession>
<evidence type="ECO:0000313" key="1">
    <source>
        <dbReference type="EMBL" id="KAG5644896.1"/>
    </source>
</evidence>
<dbReference type="EMBL" id="JABCKV010000055">
    <property type="protein sequence ID" value="KAG5644896.1"/>
    <property type="molecule type" value="Genomic_DNA"/>
</dbReference>
<evidence type="ECO:0000313" key="2">
    <source>
        <dbReference type="Proteomes" id="UP000775547"/>
    </source>
</evidence>
<sequence>MSSAIAANTGLFYAYAKNILDDVTYRYLITFASRDVADAWFRLVTDSVAGGYQRFASVQRVTQQFYTHNPAQGNIPDTITDTKVALELRGKVFFTLLNDRDGRIQSIIPVLNYAENVNGSSFYIRSVPQPDTYWYYDTSRNLVVASRERRTRFTVTLADKGRAANAIIIGSDDVYLAATNSSSYIGVTNSQDRLGASVNPFPFRFSSFNGDFQIDFNWDSNTSNVGALVRNPGKGERWELVN</sequence>
<dbReference type="OrthoDB" id="5364171at2759"/>